<proteinExistence type="predicted"/>
<sequence length="341" mass="35798">MKPVVVTALALLLLLFLWPMVFLGGPAPAPEESESLPTATLPIDRASVRPAEEWAGKSDGETVVRVKQADGTVTALSMADYLWRVVAAEMPASFEPEALKAQAATARTYTLYKMLNGPVAGHTDADVCTDITCCQAYIDPAQAAANWGDAAPLYTQKIADAVAATDGQAILYGGQPIDAVFFSSAAGSTLDAVEVWGGSVPYLTGVASPEGEEVPSYRSQVTVPLEAFKTAFLAQYPQADLSGEAAGWFQNTVPTSNGGVETVDVGGVTVKGTALRTLFDLRSTHFTASAGPEGITFHVTGYGHGVGLSQYGANALAKQGRTWQEIVAWYYTGVTVGTYTT</sequence>
<gene>
    <name evidence="2" type="primary">spoIID</name>
    <name evidence="2" type="ORF">NE579_09635</name>
</gene>
<dbReference type="InterPro" id="IPR013486">
    <property type="entry name" value="SpoIID/LytB"/>
</dbReference>
<dbReference type="InterPro" id="IPR013693">
    <property type="entry name" value="SpoIID/LytB_N"/>
</dbReference>
<dbReference type="AlphaFoldDB" id="A0AAW5JS57"/>
<accession>A0AAW5JS57</accession>
<dbReference type="NCBIfam" id="TIGR02870">
    <property type="entry name" value="spore_II_D"/>
    <property type="match status" value="1"/>
</dbReference>
<feature type="domain" description="Sporulation stage II protein D amidase enhancer LytB N-terminal" evidence="1">
    <location>
        <begin position="72"/>
        <end position="172"/>
    </location>
</feature>
<dbReference type="RefSeq" id="WP_256304092.1">
    <property type="nucleotide sequence ID" value="NZ_JANFYS010000018.1"/>
</dbReference>
<dbReference type="GO" id="GO:0030435">
    <property type="term" value="P:sporulation resulting in formation of a cellular spore"/>
    <property type="evidence" value="ECO:0007669"/>
    <property type="project" value="InterPro"/>
</dbReference>
<dbReference type="Proteomes" id="UP001204562">
    <property type="component" value="Unassembled WGS sequence"/>
</dbReference>
<comment type="caution">
    <text evidence="2">The sequence shown here is derived from an EMBL/GenBank/DDBJ whole genome shotgun (WGS) entry which is preliminary data.</text>
</comment>
<evidence type="ECO:0000313" key="3">
    <source>
        <dbReference type="Proteomes" id="UP001204562"/>
    </source>
</evidence>
<dbReference type="NCBIfam" id="TIGR02669">
    <property type="entry name" value="SpoIID_LytB"/>
    <property type="match status" value="1"/>
</dbReference>
<dbReference type="InterPro" id="IPR014225">
    <property type="entry name" value="Spore_II_D_firmicutes"/>
</dbReference>
<protein>
    <submittedName>
        <fullName evidence="2">Stage II sporulation protein D</fullName>
    </submittedName>
</protein>
<evidence type="ECO:0000313" key="2">
    <source>
        <dbReference type="EMBL" id="MCQ4770724.1"/>
    </source>
</evidence>
<evidence type="ECO:0000259" key="1">
    <source>
        <dbReference type="Pfam" id="PF08486"/>
    </source>
</evidence>
<reference evidence="2" key="1">
    <citation type="submission" date="2022-06" db="EMBL/GenBank/DDBJ databases">
        <title>Isolation of gut microbiota from human fecal samples.</title>
        <authorList>
            <person name="Pamer E.G."/>
            <person name="Barat B."/>
            <person name="Waligurski E."/>
            <person name="Medina S."/>
            <person name="Paddock L."/>
            <person name="Mostad J."/>
        </authorList>
    </citation>
    <scope>NUCLEOTIDE SEQUENCE</scope>
    <source>
        <strain evidence="2">DFI.9.91</strain>
    </source>
</reference>
<name>A0AAW5JS57_9FIRM</name>
<dbReference type="EMBL" id="JANFYS010000018">
    <property type="protein sequence ID" value="MCQ4770724.1"/>
    <property type="molecule type" value="Genomic_DNA"/>
</dbReference>
<dbReference type="Pfam" id="PF08486">
    <property type="entry name" value="SpoIID"/>
    <property type="match status" value="1"/>
</dbReference>
<organism evidence="2 3">
    <name type="scientific">Intestinimonas massiliensis</name>
    <name type="common">ex Afouda et al. 2020</name>
    <dbReference type="NCBI Taxonomy" id="1673721"/>
    <lineage>
        <taxon>Bacteria</taxon>
        <taxon>Bacillati</taxon>
        <taxon>Bacillota</taxon>
        <taxon>Clostridia</taxon>
        <taxon>Eubacteriales</taxon>
        <taxon>Intestinimonas</taxon>
    </lineage>
</organism>